<keyword evidence="7" id="KW-1185">Reference proteome</keyword>
<dbReference type="OrthoDB" id="9806081at2"/>
<feature type="chain" id="PRO_5009908182" evidence="4">
    <location>
        <begin position="27"/>
        <end position="1255"/>
    </location>
</feature>
<comment type="caution">
    <text evidence="6">The sequence shown here is derived from an EMBL/GenBank/DDBJ whole genome shotgun (WGS) entry which is preliminary data.</text>
</comment>
<dbReference type="PANTHER" id="PTHR36306">
    <property type="entry name" value="ALPHA-AMYLASE-RELATED-RELATED"/>
    <property type="match status" value="1"/>
</dbReference>
<dbReference type="SMART" id="SM01065">
    <property type="entry name" value="CBM_2"/>
    <property type="match status" value="2"/>
</dbReference>
<dbReference type="InterPro" id="IPR019248">
    <property type="entry name" value="Glucodextran_C"/>
</dbReference>
<dbReference type="Gene3D" id="2.60.40.10">
    <property type="entry name" value="Immunoglobulins"/>
    <property type="match status" value="2"/>
</dbReference>
<dbReference type="Pfam" id="PF03065">
    <property type="entry name" value="Glyco_hydro_57"/>
    <property type="match status" value="1"/>
</dbReference>
<feature type="domain" description="CBM20" evidence="5">
    <location>
        <begin position="165"/>
        <end position="268"/>
    </location>
</feature>
<keyword evidence="4" id="KW-0732">Signal</keyword>
<dbReference type="AlphaFoldDB" id="A0A1M4WVV5"/>
<dbReference type="GO" id="GO:0003824">
    <property type="term" value="F:catalytic activity"/>
    <property type="evidence" value="ECO:0007669"/>
    <property type="project" value="InterPro"/>
</dbReference>
<dbReference type="InterPro" id="IPR002044">
    <property type="entry name" value="CBM20"/>
</dbReference>
<dbReference type="SUPFAM" id="SSF49344">
    <property type="entry name" value="CBD9-like"/>
    <property type="match status" value="1"/>
</dbReference>
<evidence type="ECO:0000256" key="4">
    <source>
        <dbReference type="SAM" id="SignalP"/>
    </source>
</evidence>
<feature type="domain" description="CBM20" evidence="5">
    <location>
        <begin position="52"/>
        <end position="156"/>
    </location>
</feature>
<dbReference type="InterPro" id="IPR013784">
    <property type="entry name" value="Carb-bd-like_fold"/>
</dbReference>
<dbReference type="InterPro" id="IPR011330">
    <property type="entry name" value="Glyco_hydro/deAcase_b/a-brl"/>
</dbReference>
<dbReference type="InterPro" id="IPR027291">
    <property type="entry name" value="Glyco_hydro_38_N_sf"/>
</dbReference>
<dbReference type="CDD" id="cd10796">
    <property type="entry name" value="GH57N_APU"/>
    <property type="match status" value="1"/>
</dbReference>
<evidence type="ECO:0000256" key="1">
    <source>
        <dbReference type="ARBA" id="ARBA00006821"/>
    </source>
</evidence>
<proteinExistence type="inferred from homology"/>
<evidence type="ECO:0000256" key="3">
    <source>
        <dbReference type="RuleBase" id="RU361196"/>
    </source>
</evidence>
<dbReference type="GO" id="GO:2001070">
    <property type="term" value="F:starch binding"/>
    <property type="evidence" value="ECO:0007669"/>
    <property type="project" value="InterPro"/>
</dbReference>
<feature type="signal peptide" evidence="4">
    <location>
        <begin position="1"/>
        <end position="26"/>
    </location>
</feature>
<dbReference type="SUPFAM" id="SSF88713">
    <property type="entry name" value="Glycoside hydrolase/deacetylase"/>
    <property type="match status" value="1"/>
</dbReference>
<dbReference type="InterPro" id="IPR004300">
    <property type="entry name" value="Glyco_hydro_57_N"/>
</dbReference>
<organism evidence="6 7">
    <name type="scientific">Marinitoga hydrogenitolerans (strain DSM 16785 / JCM 12826 / AT1271)</name>
    <dbReference type="NCBI Taxonomy" id="1122195"/>
    <lineage>
        <taxon>Bacteria</taxon>
        <taxon>Thermotogati</taxon>
        <taxon>Thermotogota</taxon>
        <taxon>Thermotogae</taxon>
        <taxon>Petrotogales</taxon>
        <taxon>Petrotogaceae</taxon>
        <taxon>Marinitoga</taxon>
    </lineage>
</organism>
<evidence type="ECO:0000313" key="7">
    <source>
        <dbReference type="Proteomes" id="UP000184334"/>
    </source>
</evidence>
<dbReference type="CDD" id="cd09626">
    <property type="entry name" value="DOMON_glucodextranase_like"/>
    <property type="match status" value="1"/>
</dbReference>
<dbReference type="STRING" id="1122195.SAMN02745164_01278"/>
<protein>
    <submittedName>
        <fullName evidence="6">Pullulanase /alpha-amylase</fullName>
    </submittedName>
</protein>
<dbReference type="InterPro" id="IPR013783">
    <property type="entry name" value="Ig-like_fold"/>
</dbReference>
<dbReference type="PROSITE" id="PS51257">
    <property type="entry name" value="PROKAR_LIPOPROTEIN"/>
    <property type="match status" value="1"/>
</dbReference>
<sequence length="1255" mass="143219">MKISKYFLVVILTVLSLFLISCGAQQQTAANEVPAVEKFVSENESPEATELTTKDDFIELTFKVSLPENTPQNENIYIVGSFNDWNPGDENYLLKRNGNIGTVVLNVEKDTEIEYKYTRGNWGTVEKDENDEEIENRKVLADENKIIEDVVASWADIPAEIKTKAQPGEKAVVTFEVTLPSNTPKSDPIYIVGNFNNWDPGQLEMDRNENKATYHLETEVGKRLEYKYTRGNWDTVEKDENGEEISNRVLIVTDTEQLQTDKVASWRDIPPQETSNSSETPEVKNISDEAIENFLSSIPKGDENKEPLKVAIVWHHHQPSYKIPGNLNAEMPWVRAHAINDYPYMADLVDKYLTSGSVTFNITPVLLMQLMDYVNNGAKDKYLELSLKDNLTDKEKEFVKWHFFDINPQFIDSHPRYSELREKRDKNEEFTSQDWLDLKVAWNLYWINIEYINRDAKLRELAEKDKNYTKEDLDYVISKHYELMSQIVEKYKKLWDEGKIELTTTPYYHPILPLLVDMGWPEDAKAQISRGLEYFSKIFGRKPVGMWPSEQAVSSPLVPMFADNNVKWIITDKQILQKAGINTGDPRQLYKPYKVTVDGKSVIVFFRDTDLSDRIGFKYSNMSKENAVKDFLSTLHDIQKMNDNGDMIVTVALDGENAWEHYPNNGNDFRKLFYQALSNDPYIELVTPNEYIESYNIEGELKQLPKGSWVGGSLDTWYGEKEENEGWERLSEARKVLMNNKDKLSDAEFKKALDILYAAEGSDWFWWYGADQDAGNNEVLFDMHFKKLLIQLYRISKVPEDKIPGYLFIANKKPSSATQGNIGKVEITLDGEIDNNEITKSGYFADDDSGVMHREGDLISGFYVGRDNSNIYVAIELKKSLDELAGKPYKLEIYTDAPNAKKLNTKTAYSKTGEDITDLGFALAKRFSFNLQKYPKSHDLYYYNASGTERWMISGKSSKYIAAKNNIVEFKIPFDLLGIKSGDELNLAVVMAFTEKNNSGDVDFAPNSGPVHIMIPKEIGGKLIKTFEDPIGDEDGPGGYTYPKDGAFEPYKGLWDIEWVKVFDNDDSIVFKFKFGEMTNPWGAPKGFSHQLINIYLDTKNGGVTKTYKDGARVSFDKNHPWDYFIKIAGWPSYGQLLATSDGQELPEGVQVEADPGEKIITVIVMKKFIELENNKIYAYFMVGSQDGYGADHYRAVTPKETQWTLGGYPSDAGDFGPYVLDIIVPEGYDQYSILSGYDASKEKYATLIPVEIDF</sequence>
<dbReference type="Gene3D" id="3.20.110.10">
    <property type="entry name" value="Glycoside hydrolase 38, N terminal domain"/>
    <property type="match status" value="1"/>
</dbReference>
<dbReference type="InterPro" id="IPR052046">
    <property type="entry name" value="GH57_Enzymes"/>
</dbReference>
<dbReference type="PANTHER" id="PTHR36306:SF1">
    <property type="entry name" value="ALPHA-AMYLASE-RELATED"/>
    <property type="match status" value="1"/>
</dbReference>
<dbReference type="Pfam" id="PF09985">
    <property type="entry name" value="Glucodextran_C"/>
    <property type="match status" value="1"/>
</dbReference>
<accession>A0A1M4WVV5</accession>
<dbReference type="PROSITE" id="PS51166">
    <property type="entry name" value="CBM20"/>
    <property type="match status" value="2"/>
</dbReference>
<dbReference type="Proteomes" id="UP000184334">
    <property type="component" value="Unassembled WGS sequence"/>
</dbReference>
<keyword evidence="2 3" id="KW-0119">Carbohydrate metabolism</keyword>
<dbReference type="EMBL" id="FQUI01000018">
    <property type="protein sequence ID" value="SHE85374.1"/>
    <property type="molecule type" value="Genomic_DNA"/>
</dbReference>
<comment type="similarity">
    <text evidence="1 3">Belongs to the glycosyl hydrolase 57 family.</text>
</comment>
<name>A0A1M4WVV5_MARH1</name>
<dbReference type="Gene3D" id="2.60.40.1190">
    <property type="match status" value="2"/>
</dbReference>
<gene>
    <name evidence="6" type="ORF">SAMN02745164_01278</name>
</gene>
<evidence type="ECO:0000256" key="2">
    <source>
        <dbReference type="ARBA" id="ARBA00023277"/>
    </source>
</evidence>
<dbReference type="RefSeq" id="WP_084670731.1">
    <property type="nucleotide sequence ID" value="NZ_FQUI01000018.1"/>
</dbReference>
<dbReference type="SUPFAM" id="SSF49452">
    <property type="entry name" value="Starch-binding domain-like"/>
    <property type="match status" value="2"/>
</dbReference>
<dbReference type="GO" id="GO:0005975">
    <property type="term" value="P:carbohydrate metabolic process"/>
    <property type="evidence" value="ECO:0007669"/>
    <property type="project" value="InterPro"/>
</dbReference>
<evidence type="ECO:0000259" key="5">
    <source>
        <dbReference type="PROSITE" id="PS51166"/>
    </source>
</evidence>
<evidence type="ECO:0000313" key="6">
    <source>
        <dbReference type="EMBL" id="SHE85374.1"/>
    </source>
</evidence>
<reference evidence="6" key="1">
    <citation type="submission" date="2016-11" db="EMBL/GenBank/DDBJ databases">
        <authorList>
            <person name="Varghese N."/>
            <person name="Submissions S."/>
        </authorList>
    </citation>
    <scope>NUCLEOTIDE SEQUENCE [LARGE SCALE GENOMIC DNA]</scope>
    <source>
        <strain evidence="6">DSM 16785</strain>
    </source>
</reference>